<dbReference type="InterPro" id="IPR044666">
    <property type="entry name" value="Cyclophilin_A-like"/>
</dbReference>
<dbReference type="PANTHER" id="PTHR45625:SF4">
    <property type="entry name" value="PEPTIDYLPROLYL ISOMERASE DOMAIN AND WD REPEAT-CONTAINING PROTEIN 1"/>
    <property type="match status" value="1"/>
</dbReference>
<comment type="caution">
    <text evidence="5">The sequence shown here is derived from an EMBL/GenBank/DDBJ whole genome shotgun (WGS) entry which is preliminary data.</text>
</comment>
<proteinExistence type="inferred from homology"/>
<dbReference type="InterPro" id="IPR002130">
    <property type="entry name" value="Cyclophilin-type_PPIase_dom"/>
</dbReference>
<comment type="catalytic activity">
    <reaction evidence="3">
        <text>[protein]-peptidylproline (omega=180) = [protein]-peptidylproline (omega=0)</text>
        <dbReference type="Rhea" id="RHEA:16237"/>
        <dbReference type="Rhea" id="RHEA-COMP:10747"/>
        <dbReference type="Rhea" id="RHEA-COMP:10748"/>
        <dbReference type="ChEBI" id="CHEBI:83833"/>
        <dbReference type="ChEBI" id="CHEBI:83834"/>
        <dbReference type="EC" id="5.2.1.8"/>
    </reaction>
</comment>
<dbReference type="EMBL" id="JAYGJQ010000001">
    <property type="protein sequence ID" value="MEA9354564.1"/>
    <property type="molecule type" value="Genomic_DNA"/>
</dbReference>
<comment type="function">
    <text evidence="3">PPIases accelerate the folding of proteins. It catalyzes the cis-trans isomerization of proline imidic peptide bonds in oligopeptides.</text>
</comment>
<sequence length="172" mass="18649">MDVIANPNGEEIDIQKLKTDIGGLSTASATMKTVHGDITFRFYTKAAPRTSARIMQLIQNHFYDGLIIHRAIPNFIIQTGDPTGTGSGGSGQKLKAEFNELQHIKGTMGMARGIDKDSADSQFYISLTTLSHLDGKNTVFAQVVDGLDVLPKLSKGDRIISITLNLKDLSTN</sequence>
<keyword evidence="2 3" id="KW-0413">Isomerase</keyword>
<protein>
    <recommendedName>
        <fullName evidence="3">Peptidyl-prolyl cis-trans isomerase</fullName>
        <shortName evidence="3">PPIase</shortName>
        <ecNumber evidence="3">5.2.1.8</ecNumber>
    </recommendedName>
</protein>
<evidence type="ECO:0000256" key="1">
    <source>
        <dbReference type="ARBA" id="ARBA00023110"/>
    </source>
</evidence>
<gene>
    <name evidence="5" type="ORF">SHI21_00010</name>
</gene>
<evidence type="ECO:0000259" key="4">
    <source>
        <dbReference type="PROSITE" id="PS50072"/>
    </source>
</evidence>
<evidence type="ECO:0000313" key="5">
    <source>
        <dbReference type="EMBL" id="MEA9354564.1"/>
    </source>
</evidence>
<accession>A0ABU5VND1</accession>
<organism evidence="5 6">
    <name type="scientific">Bacteriovorax antarcticus</name>
    <dbReference type="NCBI Taxonomy" id="3088717"/>
    <lineage>
        <taxon>Bacteria</taxon>
        <taxon>Pseudomonadati</taxon>
        <taxon>Bdellovibrionota</taxon>
        <taxon>Bacteriovoracia</taxon>
        <taxon>Bacteriovoracales</taxon>
        <taxon>Bacteriovoracaceae</taxon>
        <taxon>Bacteriovorax</taxon>
    </lineage>
</organism>
<dbReference type="PRINTS" id="PR00153">
    <property type="entry name" value="CSAPPISMRASE"/>
</dbReference>
<dbReference type="RefSeq" id="WP_323573978.1">
    <property type="nucleotide sequence ID" value="NZ_JAYGJQ010000001.1"/>
</dbReference>
<dbReference type="Proteomes" id="UP001302274">
    <property type="component" value="Unassembled WGS sequence"/>
</dbReference>
<keyword evidence="6" id="KW-1185">Reference proteome</keyword>
<evidence type="ECO:0000313" key="6">
    <source>
        <dbReference type="Proteomes" id="UP001302274"/>
    </source>
</evidence>
<evidence type="ECO:0000256" key="3">
    <source>
        <dbReference type="RuleBase" id="RU363019"/>
    </source>
</evidence>
<comment type="similarity">
    <text evidence="3">Belongs to the cyclophilin-type PPIase family.</text>
</comment>
<dbReference type="PROSITE" id="PS50072">
    <property type="entry name" value="CSA_PPIASE_2"/>
    <property type="match status" value="1"/>
</dbReference>
<dbReference type="InterPro" id="IPR029000">
    <property type="entry name" value="Cyclophilin-like_dom_sf"/>
</dbReference>
<dbReference type="Pfam" id="PF00160">
    <property type="entry name" value="Pro_isomerase"/>
    <property type="match status" value="1"/>
</dbReference>
<name>A0ABU5VND1_9BACT</name>
<dbReference type="EC" id="5.2.1.8" evidence="3"/>
<dbReference type="SUPFAM" id="SSF50891">
    <property type="entry name" value="Cyclophilin-like"/>
    <property type="match status" value="1"/>
</dbReference>
<dbReference type="CDD" id="cd00317">
    <property type="entry name" value="cyclophilin"/>
    <property type="match status" value="1"/>
</dbReference>
<reference evidence="5 6" key="1">
    <citation type="submission" date="2023-11" db="EMBL/GenBank/DDBJ databases">
        <title>A Novel Polar Bacteriovorax (B. antarcticus) Isolated from the Biocrust in Antarctica.</title>
        <authorList>
            <person name="Mun W."/>
            <person name="Choi S.Y."/>
            <person name="Mitchell R.J."/>
        </authorList>
    </citation>
    <scope>NUCLEOTIDE SEQUENCE [LARGE SCALE GENOMIC DNA]</scope>
    <source>
        <strain evidence="5 6">PP10</strain>
    </source>
</reference>
<evidence type="ECO:0000256" key="2">
    <source>
        <dbReference type="ARBA" id="ARBA00023235"/>
    </source>
</evidence>
<dbReference type="Gene3D" id="2.40.100.10">
    <property type="entry name" value="Cyclophilin-like"/>
    <property type="match status" value="1"/>
</dbReference>
<keyword evidence="1 3" id="KW-0697">Rotamase</keyword>
<dbReference type="GO" id="GO:0003755">
    <property type="term" value="F:peptidyl-prolyl cis-trans isomerase activity"/>
    <property type="evidence" value="ECO:0007669"/>
    <property type="project" value="UniProtKB-EC"/>
</dbReference>
<feature type="domain" description="PPIase cyclophilin-type" evidence="4">
    <location>
        <begin position="36"/>
        <end position="155"/>
    </location>
</feature>
<dbReference type="PANTHER" id="PTHR45625">
    <property type="entry name" value="PEPTIDYL-PROLYL CIS-TRANS ISOMERASE-RELATED"/>
    <property type="match status" value="1"/>
</dbReference>